<sequence length="119" mass="13746">MTKLLHYSFLLVFIFLSNLGFSQSSTPTFQIAHQHTHEKVSINTHLDADTIIVLLANLELEAEHNHCNDVSLLDIMSSEKEEDLNCLGGFCMDHTHFHKRGLNIKSRRQLFRYFVKISC</sequence>
<proteinExistence type="predicted"/>
<evidence type="ECO:0000313" key="1">
    <source>
        <dbReference type="EMBL" id="SHI57576.1"/>
    </source>
</evidence>
<dbReference type="RefSeq" id="WP_073314492.1">
    <property type="nucleotide sequence ID" value="NZ_FQYP01000002.1"/>
</dbReference>
<gene>
    <name evidence="1" type="ORF">SAMN04488508_1028</name>
</gene>
<organism evidence="1 2">
    <name type="scientific">Aquimarina spongiae</name>
    <dbReference type="NCBI Taxonomy" id="570521"/>
    <lineage>
        <taxon>Bacteria</taxon>
        <taxon>Pseudomonadati</taxon>
        <taxon>Bacteroidota</taxon>
        <taxon>Flavobacteriia</taxon>
        <taxon>Flavobacteriales</taxon>
        <taxon>Flavobacteriaceae</taxon>
        <taxon>Aquimarina</taxon>
    </lineage>
</organism>
<dbReference type="Proteomes" id="UP000184432">
    <property type="component" value="Unassembled WGS sequence"/>
</dbReference>
<protein>
    <submittedName>
        <fullName evidence="1">Uncharacterized protein</fullName>
    </submittedName>
</protein>
<keyword evidence="2" id="KW-1185">Reference proteome</keyword>
<name>A0A1M6C9C0_9FLAO</name>
<dbReference type="STRING" id="570521.SAMN04488508_1028"/>
<reference evidence="2" key="1">
    <citation type="submission" date="2016-11" db="EMBL/GenBank/DDBJ databases">
        <authorList>
            <person name="Varghese N."/>
            <person name="Submissions S."/>
        </authorList>
    </citation>
    <scope>NUCLEOTIDE SEQUENCE [LARGE SCALE GENOMIC DNA]</scope>
    <source>
        <strain evidence="2">DSM 22623</strain>
    </source>
</reference>
<dbReference type="EMBL" id="FQYP01000002">
    <property type="protein sequence ID" value="SHI57576.1"/>
    <property type="molecule type" value="Genomic_DNA"/>
</dbReference>
<accession>A0A1M6C9C0</accession>
<dbReference type="OrthoDB" id="1162736at2"/>
<dbReference type="AlphaFoldDB" id="A0A1M6C9C0"/>
<evidence type="ECO:0000313" key="2">
    <source>
        <dbReference type="Proteomes" id="UP000184432"/>
    </source>
</evidence>